<keyword evidence="1 3" id="KW-0732">Signal</keyword>
<name>A0ABN9Z7U1_PIPNA</name>
<dbReference type="InterPro" id="IPR013106">
    <property type="entry name" value="Ig_V-set"/>
</dbReference>
<organism evidence="5 6">
    <name type="scientific">Pipistrellus nathusii</name>
    <name type="common">Nathusius' pipistrelle</name>
    <dbReference type="NCBI Taxonomy" id="59473"/>
    <lineage>
        <taxon>Eukaryota</taxon>
        <taxon>Metazoa</taxon>
        <taxon>Chordata</taxon>
        <taxon>Craniata</taxon>
        <taxon>Vertebrata</taxon>
        <taxon>Euteleostomi</taxon>
        <taxon>Mammalia</taxon>
        <taxon>Eutheria</taxon>
        <taxon>Laurasiatheria</taxon>
        <taxon>Chiroptera</taxon>
        <taxon>Yangochiroptera</taxon>
        <taxon>Vespertilionidae</taxon>
        <taxon>Pipistrellus</taxon>
    </lineage>
</organism>
<feature type="domain" description="Ig-like" evidence="4">
    <location>
        <begin position="21"/>
        <end position="126"/>
    </location>
</feature>
<dbReference type="PANTHER" id="PTHR23268:SF14">
    <property type="entry name" value="T CELL RECEPTOR BETA VARIABLE 12-3-RELATED"/>
    <property type="match status" value="1"/>
</dbReference>
<evidence type="ECO:0000259" key="4">
    <source>
        <dbReference type="PROSITE" id="PS50835"/>
    </source>
</evidence>
<evidence type="ECO:0000256" key="2">
    <source>
        <dbReference type="ARBA" id="ARBA00022859"/>
    </source>
</evidence>
<dbReference type="InterPro" id="IPR013783">
    <property type="entry name" value="Ig-like_fold"/>
</dbReference>
<dbReference type="SUPFAM" id="SSF48726">
    <property type="entry name" value="Immunoglobulin"/>
    <property type="match status" value="1"/>
</dbReference>
<dbReference type="Proteomes" id="UP001314169">
    <property type="component" value="Chromosome 11"/>
</dbReference>
<proteinExistence type="predicted"/>
<dbReference type="Gene3D" id="2.60.40.10">
    <property type="entry name" value="Immunoglobulins"/>
    <property type="match status" value="1"/>
</dbReference>
<reference evidence="5" key="1">
    <citation type="submission" date="2023-12" db="EMBL/GenBank/DDBJ databases">
        <authorList>
            <person name="Brown T."/>
        </authorList>
    </citation>
    <scope>NUCLEOTIDE SEQUENCE</scope>
</reference>
<dbReference type="PROSITE" id="PS50835">
    <property type="entry name" value="IG_LIKE"/>
    <property type="match status" value="1"/>
</dbReference>
<keyword evidence="2" id="KW-0391">Immunity</keyword>
<keyword evidence="6" id="KW-1185">Reference proteome</keyword>
<dbReference type="PANTHER" id="PTHR23268">
    <property type="entry name" value="T-CELL RECEPTOR BETA CHAIN"/>
    <property type="match status" value="1"/>
</dbReference>
<evidence type="ECO:0000256" key="3">
    <source>
        <dbReference type="SAM" id="SignalP"/>
    </source>
</evidence>
<dbReference type="InterPro" id="IPR050413">
    <property type="entry name" value="TCR_beta_variable"/>
</dbReference>
<dbReference type="SMART" id="SM00409">
    <property type="entry name" value="IG"/>
    <property type="match status" value="1"/>
</dbReference>
<feature type="signal peptide" evidence="3">
    <location>
        <begin position="1"/>
        <end position="21"/>
    </location>
</feature>
<feature type="chain" id="PRO_5047042537" description="Ig-like domain-containing protein" evidence="3">
    <location>
        <begin position="22"/>
        <end position="157"/>
    </location>
</feature>
<dbReference type="InterPro" id="IPR007110">
    <property type="entry name" value="Ig-like_dom"/>
</dbReference>
<evidence type="ECO:0000313" key="6">
    <source>
        <dbReference type="Proteomes" id="UP001314169"/>
    </source>
</evidence>
<dbReference type="InterPro" id="IPR003599">
    <property type="entry name" value="Ig_sub"/>
</dbReference>
<accession>A0ABN9Z7U1</accession>
<dbReference type="InterPro" id="IPR036179">
    <property type="entry name" value="Ig-like_dom_sf"/>
</dbReference>
<dbReference type="SMART" id="SM00406">
    <property type="entry name" value="IGv"/>
    <property type="match status" value="1"/>
</dbReference>
<dbReference type="Pfam" id="PF07686">
    <property type="entry name" value="V-set"/>
    <property type="match status" value="1"/>
</dbReference>
<evidence type="ECO:0000313" key="5">
    <source>
        <dbReference type="EMBL" id="CAK6434421.1"/>
    </source>
</evidence>
<evidence type="ECO:0000256" key="1">
    <source>
        <dbReference type="ARBA" id="ARBA00022729"/>
    </source>
</evidence>
<sequence>MAARLLCSAILCLLGLGLSDAGVTQTPRHKVTKIEQEVTLSCKPISGHDSLYWYKQTSLQGLKLLVYFRNQAPIDETGMPKERFSANANGSFSTLKIQPTEAGDSAMYLCASSLATELQSHPLPVQKPSCFPFQPQTSSAVFAGSPVSENGPMEDKS</sequence>
<gene>
    <name evidence="5" type="ORF">MPIPNATIZW_LOCUS2727</name>
</gene>
<protein>
    <recommendedName>
        <fullName evidence="4">Ig-like domain-containing protein</fullName>
    </recommendedName>
</protein>
<dbReference type="EMBL" id="OY882868">
    <property type="protein sequence ID" value="CAK6434421.1"/>
    <property type="molecule type" value="Genomic_DNA"/>
</dbReference>